<dbReference type="Pfam" id="PF00026">
    <property type="entry name" value="Asp"/>
    <property type="match status" value="1"/>
</dbReference>
<feature type="chain" id="PRO_5016984870" evidence="7">
    <location>
        <begin position="16"/>
        <end position="439"/>
    </location>
</feature>
<keyword evidence="3 6" id="KW-0064">Aspartyl protease</keyword>
<dbReference type="PROSITE" id="PS00141">
    <property type="entry name" value="ASP_PROTEASE"/>
    <property type="match status" value="2"/>
</dbReference>
<evidence type="ECO:0000256" key="2">
    <source>
        <dbReference type="ARBA" id="ARBA00022729"/>
    </source>
</evidence>
<dbReference type="PANTHER" id="PTHR47966">
    <property type="entry name" value="BETA-SITE APP-CLEAVING ENZYME, ISOFORM A-RELATED"/>
    <property type="match status" value="1"/>
</dbReference>
<dbReference type="PANTHER" id="PTHR47966:SF65">
    <property type="entry name" value="ASPARTIC-TYPE ENDOPEPTIDASE"/>
    <property type="match status" value="1"/>
</dbReference>
<dbReference type="SUPFAM" id="SSF50630">
    <property type="entry name" value="Acid proteases"/>
    <property type="match status" value="1"/>
</dbReference>
<dbReference type="STRING" id="5486.A0A367Y2T9"/>
<dbReference type="PROSITE" id="PS51767">
    <property type="entry name" value="PEPTIDASE_A1"/>
    <property type="match status" value="1"/>
</dbReference>
<feature type="domain" description="Peptidase A1" evidence="8">
    <location>
        <begin position="48"/>
        <end position="381"/>
    </location>
</feature>
<keyword evidence="6" id="KW-0378">Hydrolase</keyword>
<organism evidence="9 10">
    <name type="scientific">Candida viswanathii</name>
    <dbReference type="NCBI Taxonomy" id="5486"/>
    <lineage>
        <taxon>Eukaryota</taxon>
        <taxon>Fungi</taxon>
        <taxon>Dikarya</taxon>
        <taxon>Ascomycota</taxon>
        <taxon>Saccharomycotina</taxon>
        <taxon>Pichiomycetes</taxon>
        <taxon>Debaryomycetaceae</taxon>
        <taxon>Candida/Lodderomyces clade</taxon>
        <taxon>Candida</taxon>
    </lineage>
</organism>
<name>A0A367Y2T9_9ASCO</name>
<dbReference type="InterPro" id="IPR021109">
    <property type="entry name" value="Peptidase_aspartic_dom_sf"/>
</dbReference>
<feature type="signal peptide" evidence="7">
    <location>
        <begin position="1"/>
        <end position="15"/>
    </location>
</feature>
<keyword evidence="10" id="KW-1185">Reference proteome</keyword>
<protein>
    <submittedName>
        <fullName evidence="9">Aspartic proteinase 3</fullName>
    </submittedName>
</protein>
<dbReference type="GO" id="GO:0004190">
    <property type="term" value="F:aspartic-type endopeptidase activity"/>
    <property type="evidence" value="ECO:0007669"/>
    <property type="project" value="UniProtKB-KW"/>
</dbReference>
<dbReference type="OrthoDB" id="771136at2759"/>
<evidence type="ECO:0000313" key="9">
    <source>
        <dbReference type="EMBL" id="RCK59362.1"/>
    </source>
</evidence>
<evidence type="ECO:0000256" key="3">
    <source>
        <dbReference type="ARBA" id="ARBA00022750"/>
    </source>
</evidence>
<comment type="similarity">
    <text evidence="1 6">Belongs to the peptidase A1 family.</text>
</comment>
<feature type="active site" evidence="5">
    <location>
        <position position="66"/>
    </location>
</feature>
<evidence type="ECO:0000313" key="10">
    <source>
        <dbReference type="Proteomes" id="UP000253472"/>
    </source>
</evidence>
<dbReference type="Gene3D" id="2.40.70.10">
    <property type="entry name" value="Acid Proteases"/>
    <property type="match status" value="2"/>
</dbReference>
<dbReference type="InterPro" id="IPR033121">
    <property type="entry name" value="PEPTIDASE_A1"/>
</dbReference>
<accession>A0A367Y2T9</accession>
<evidence type="ECO:0000259" key="8">
    <source>
        <dbReference type="PROSITE" id="PS51767"/>
    </source>
</evidence>
<dbReference type="AlphaFoldDB" id="A0A367Y2T9"/>
<evidence type="ECO:0000256" key="4">
    <source>
        <dbReference type="ARBA" id="ARBA00023157"/>
    </source>
</evidence>
<dbReference type="PRINTS" id="PR00792">
    <property type="entry name" value="PEPSIN"/>
</dbReference>
<proteinExistence type="inferred from homology"/>
<keyword evidence="2 7" id="KW-0732">Signal</keyword>
<dbReference type="EMBL" id="QLNQ01000027">
    <property type="protein sequence ID" value="RCK59362.1"/>
    <property type="molecule type" value="Genomic_DNA"/>
</dbReference>
<feature type="active site" evidence="5">
    <location>
        <position position="276"/>
    </location>
</feature>
<dbReference type="InterPro" id="IPR001969">
    <property type="entry name" value="Aspartic_peptidase_AS"/>
</dbReference>
<dbReference type="GO" id="GO:0005576">
    <property type="term" value="C:extracellular region"/>
    <property type="evidence" value="ECO:0007669"/>
    <property type="project" value="UniProtKB-ARBA"/>
</dbReference>
<comment type="caution">
    <text evidence="9">The sequence shown here is derived from an EMBL/GenBank/DDBJ whole genome shotgun (WGS) entry which is preliminary data.</text>
</comment>
<dbReference type="GO" id="GO:0006508">
    <property type="term" value="P:proteolysis"/>
    <property type="evidence" value="ECO:0007669"/>
    <property type="project" value="UniProtKB-KW"/>
</dbReference>
<evidence type="ECO:0000256" key="7">
    <source>
        <dbReference type="SAM" id="SignalP"/>
    </source>
</evidence>
<dbReference type="Proteomes" id="UP000253472">
    <property type="component" value="Unassembled WGS sequence"/>
</dbReference>
<sequence length="439" mass="48457">MNLLLLCICFTSVLGGSLKLSFEQQSDKLKKRQDGDLGVYIQDRDDYFSVDLGFGSNNDTVTVLIDTGSADLWVPASNAVCSSNSDSYPYKGSSSSNASEPTDLCRANGTFDWQRSTTFHKNSTAFDITYADSTFAEGFFGMDSVHIGSTIINNAIFGVANQSDDVGVLGLGLPQLESSYDNYYNSTMYENFPQKLKSEGIIDRVLYSINLGYRYGEILFGAIDHSAHNGDLVTLPIQYSDNGIRDQFIVELDSILLTRPDEAPTLVSLNATVLLDTGSSYSWFPKETLKKLTKLLDGKKTKHGYFVNTTEAAYAYLQLSFGGTNILAPVAKSFSKYEPDMARLDYGQQGPYDGTDIVLGKDILRYMYLVYDLESLEISISKARSSIIYPGMPQGDVEIVGSDGKFNKSPSWNVDYDSGASFQSKVPFLLLMIYLMITL</sequence>
<evidence type="ECO:0000256" key="1">
    <source>
        <dbReference type="ARBA" id="ARBA00007447"/>
    </source>
</evidence>
<reference evidence="9 10" key="1">
    <citation type="submission" date="2018-06" db="EMBL/GenBank/DDBJ databases">
        <title>Whole genome sequencing of Candida tropicalis (genome annotated by CSBL at Korea University).</title>
        <authorList>
            <person name="Ahn J."/>
        </authorList>
    </citation>
    <scope>NUCLEOTIDE SEQUENCE [LARGE SCALE GENOMIC DNA]</scope>
    <source>
        <strain evidence="9 10">ATCC 20962</strain>
    </source>
</reference>
<evidence type="ECO:0000256" key="6">
    <source>
        <dbReference type="RuleBase" id="RU000454"/>
    </source>
</evidence>
<dbReference type="InterPro" id="IPR001461">
    <property type="entry name" value="Aspartic_peptidase_A1"/>
</dbReference>
<keyword evidence="4" id="KW-1015">Disulfide bond</keyword>
<gene>
    <name evidence="9" type="primary">YPS1</name>
    <name evidence="9" type="ORF">Cantr_07130</name>
</gene>
<evidence type="ECO:0000256" key="5">
    <source>
        <dbReference type="PIRSR" id="PIRSR601461-1"/>
    </source>
</evidence>
<keyword evidence="6" id="KW-0645">Protease</keyword>